<gene>
    <name evidence="1" type="ORF">H2198_002036</name>
</gene>
<organism evidence="1 2">
    <name type="scientific">Neophaeococcomyces mojaviensis</name>
    <dbReference type="NCBI Taxonomy" id="3383035"/>
    <lineage>
        <taxon>Eukaryota</taxon>
        <taxon>Fungi</taxon>
        <taxon>Dikarya</taxon>
        <taxon>Ascomycota</taxon>
        <taxon>Pezizomycotina</taxon>
        <taxon>Eurotiomycetes</taxon>
        <taxon>Chaetothyriomycetidae</taxon>
        <taxon>Chaetothyriales</taxon>
        <taxon>Chaetothyriales incertae sedis</taxon>
        <taxon>Neophaeococcomyces</taxon>
    </lineage>
</organism>
<comment type="caution">
    <text evidence="1">The sequence shown here is derived from an EMBL/GenBank/DDBJ whole genome shotgun (WGS) entry which is preliminary data.</text>
</comment>
<keyword evidence="2" id="KW-1185">Reference proteome</keyword>
<evidence type="ECO:0000313" key="2">
    <source>
        <dbReference type="Proteomes" id="UP001172386"/>
    </source>
</evidence>
<dbReference type="EMBL" id="JAPDRQ010000024">
    <property type="protein sequence ID" value="KAJ9661293.1"/>
    <property type="molecule type" value="Genomic_DNA"/>
</dbReference>
<evidence type="ECO:0000313" key="1">
    <source>
        <dbReference type="EMBL" id="KAJ9661293.1"/>
    </source>
</evidence>
<name>A0ACC3AFE3_9EURO</name>
<dbReference type="Proteomes" id="UP001172386">
    <property type="component" value="Unassembled WGS sequence"/>
</dbReference>
<sequence>MGNAGVAEKFTRDYSILQNPSHHDAFIRALHAGKEFLICKEELENNKAKGECQYDIFSSPSAYDMVRPIFLVRDPIRTMLDFKRPFGSDFYFSNDRERAIYCEEKRLGLFATVEAHYSVERDVPYHGLLSNTEKDTLEKHVGRLYVHCWQDDLVRIRALLAEKSWVGIDLDDTLHEFRKASGSATNRTLKEISQRYNTTLPALKDEYSRVLKAKTANAFSDGRTSFGYRKERFTTVLAHFSLSSDEQFLDQLLQLYETTLVSSLELKSGAVDLLSTIKKMGKKIVVITEGPQDAQMRTVQALGLNGYIDFLATTNHFRVTKTNGLFSRVLEHLNISPGDIAYVGDDELRDMKPAMAEGIFSIHLSETKHVSLNTLPPRINTLRKLQYILADEDLES</sequence>
<accession>A0ACC3AFE3</accession>
<protein>
    <submittedName>
        <fullName evidence="1">Uncharacterized protein</fullName>
    </submittedName>
</protein>
<proteinExistence type="predicted"/>
<reference evidence="1" key="1">
    <citation type="submission" date="2022-10" db="EMBL/GenBank/DDBJ databases">
        <title>Culturing micro-colonial fungi from biological soil crusts in the Mojave desert and describing Neophaeococcomyces mojavensis, and introducing the new genera and species Taxawa tesnikishii.</title>
        <authorList>
            <person name="Kurbessoian T."/>
            <person name="Stajich J.E."/>
        </authorList>
    </citation>
    <scope>NUCLEOTIDE SEQUENCE</scope>
    <source>
        <strain evidence="1">JES_112</strain>
    </source>
</reference>